<keyword evidence="1" id="KW-0812">Transmembrane</keyword>
<dbReference type="STRING" id="1797471.A3A71_00320"/>
<dbReference type="EMBL" id="MEZX01000002">
    <property type="protein sequence ID" value="OGD64493.1"/>
    <property type="molecule type" value="Genomic_DNA"/>
</dbReference>
<reference evidence="2 3" key="1">
    <citation type="journal article" date="2016" name="Nat. Commun.">
        <title>Thousands of microbial genomes shed light on interconnected biogeochemical processes in an aquifer system.</title>
        <authorList>
            <person name="Anantharaman K."/>
            <person name="Brown C.T."/>
            <person name="Hug L.A."/>
            <person name="Sharon I."/>
            <person name="Castelle C.J."/>
            <person name="Probst A.J."/>
            <person name="Thomas B.C."/>
            <person name="Singh A."/>
            <person name="Wilkins M.J."/>
            <person name="Karaoz U."/>
            <person name="Brodie E.L."/>
            <person name="Williams K.H."/>
            <person name="Hubbard S.S."/>
            <person name="Banfield J.F."/>
        </authorList>
    </citation>
    <scope>NUCLEOTIDE SEQUENCE [LARGE SCALE GENOMIC DNA]</scope>
</reference>
<organism evidence="2 3">
    <name type="scientific">Candidatus Berkelbacteria bacterium RIFCSPLOWO2_01_FULL_50_28</name>
    <dbReference type="NCBI Taxonomy" id="1797471"/>
    <lineage>
        <taxon>Bacteria</taxon>
        <taxon>Candidatus Berkelbacteria</taxon>
    </lineage>
</organism>
<evidence type="ECO:0000256" key="1">
    <source>
        <dbReference type="SAM" id="Phobius"/>
    </source>
</evidence>
<sequence>MNILLLAISILLAMIGLFLLHRLHKLGYALSMETIDYPRGVLLFVLHMVAVVLLAAAIETLLGWGHIIGSSPGLILGSFFSGRIRGHTAWILLRKTGR</sequence>
<protein>
    <submittedName>
        <fullName evidence="2">Uncharacterized protein</fullName>
    </submittedName>
</protein>
<comment type="caution">
    <text evidence="2">The sequence shown here is derived from an EMBL/GenBank/DDBJ whole genome shotgun (WGS) entry which is preliminary data.</text>
</comment>
<keyword evidence="1" id="KW-0472">Membrane</keyword>
<name>A0A1F5EAT7_9BACT</name>
<dbReference type="Proteomes" id="UP000177481">
    <property type="component" value="Unassembled WGS sequence"/>
</dbReference>
<proteinExistence type="predicted"/>
<feature type="transmembrane region" description="Helical" evidence="1">
    <location>
        <begin position="41"/>
        <end position="62"/>
    </location>
</feature>
<evidence type="ECO:0000313" key="3">
    <source>
        <dbReference type="Proteomes" id="UP000177481"/>
    </source>
</evidence>
<accession>A0A1F5EAT7</accession>
<keyword evidence="1" id="KW-1133">Transmembrane helix</keyword>
<evidence type="ECO:0000313" key="2">
    <source>
        <dbReference type="EMBL" id="OGD64493.1"/>
    </source>
</evidence>
<gene>
    <name evidence="2" type="ORF">A3A71_00320</name>
</gene>
<dbReference type="AlphaFoldDB" id="A0A1F5EAT7"/>